<accession>H8XPX1</accession>
<dbReference type="Pfam" id="PF26622">
    <property type="entry name" value="DUF8199"/>
    <property type="match status" value="1"/>
</dbReference>
<reference evidence="1 2" key="1">
    <citation type="journal article" date="2012" name="J. Bacteriol.">
        <title>Complete Genome Sequence of Flavobacterium indicum GPSTA100-9T, Isolated from Warm Spring Water.</title>
        <authorList>
            <person name="Barbier P."/>
            <person name="Houel A."/>
            <person name="Loux V."/>
            <person name="Poulain J."/>
            <person name="Bernardet J.F."/>
            <person name="Touchon M."/>
            <person name="Duchaud E."/>
        </authorList>
    </citation>
    <scope>NUCLEOTIDE SEQUENCE [LARGE SCALE GENOMIC DNA]</scope>
    <source>
        <strain evidence="2">DSM 17447 / CIP 109464 / GPTSA100-9</strain>
    </source>
</reference>
<dbReference type="AlphaFoldDB" id="H8XPX1"/>
<dbReference type="KEGG" id="fin:KQS_11335"/>
<dbReference type="STRING" id="1094466.KQS_11335"/>
<keyword evidence="2" id="KW-1185">Reference proteome</keyword>
<name>H8XPX1_FLAIG</name>
<sequence>MNFKKQISIFLALFILIVNSSASLVLHFCHNEISYISLVYQENSLIDSTEEDSCCSPQITEEDQKEDSGCCSNQEIKVEKKIDYTIFNHFDFKFQAVIFDVVLPVFKTEEVKTTQEQVTDYYCDANAPPLYKLYSQYIFYA</sequence>
<dbReference type="PATRIC" id="fig|1094466.5.peg.2221"/>
<dbReference type="RefSeq" id="WP_014389305.1">
    <property type="nucleotide sequence ID" value="NC_017025.1"/>
</dbReference>
<dbReference type="OrthoDB" id="795045at2"/>
<dbReference type="NCBIfam" id="NF047658">
    <property type="entry name" value="HYC_CC_PP"/>
    <property type="match status" value="1"/>
</dbReference>
<protein>
    <submittedName>
        <fullName evidence="1">Uncharacterized protein</fullName>
    </submittedName>
</protein>
<evidence type="ECO:0000313" key="1">
    <source>
        <dbReference type="EMBL" id="CCG54187.1"/>
    </source>
</evidence>
<dbReference type="EMBL" id="HE774682">
    <property type="protein sequence ID" value="CCG54187.1"/>
    <property type="molecule type" value="Genomic_DNA"/>
</dbReference>
<organism evidence="1 2">
    <name type="scientific">Flavobacterium indicum (strain DSM 17447 / CIP 109464 / GPTSA100-9)</name>
    <dbReference type="NCBI Taxonomy" id="1094466"/>
    <lineage>
        <taxon>Bacteria</taxon>
        <taxon>Pseudomonadati</taxon>
        <taxon>Bacteroidota</taxon>
        <taxon>Flavobacteriia</taxon>
        <taxon>Flavobacteriales</taxon>
        <taxon>Flavobacteriaceae</taxon>
        <taxon>Flavobacterium</taxon>
    </lineage>
</organism>
<dbReference type="InterPro" id="IPR058060">
    <property type="entry name" value="HYC_CC_PP"/>
</dbReference>
<dbReference type="eggNOG" id="ENOG50338GM">
    <property type="taxonomic scope" value="Bacteria"/>
</dbReference>
<proteinExistence type="predicted"/>
<evidence type="ECO:0000313" key="2">
    <source>
        <dbReference type="Proteomes" id="UP000007599"/>
    </source>
</evidence>
<gene>
    <name evidence="1" type="ordered locus">KQS_11335</name>
</gene>
<dbReference type="Proteomes" id="UP000007599">
    <property type="component" value="Chromosome I"/>
</dbReference>
<dbReference type="HOGENOM" id="CLU_142726_0_0_10"/>
<reference evidence="2" key="2">
    <citation type="submission" date="2012-03" db="EMBL/GenBank/DDBJ databases">
        <title>Complete genome sequence of Flavobacterium indicum GPTSA100-9T, isolated from warm spring water.</title>
        <authorList>
            <person name="Barbier P."/>
            <person name="Houel A."/>
            <person name="Loux V."/>
            <person name="Poulain J."/>
            <person name="Bernardet J.-F."/>
            <person name="Touchon M."/>
            <person name="Duchaud E."/>
        </authorList>
    </citation>
    <scope>NUCLEOTIDE SEQUENCE [LARGE SCALE GENOMIC DNA]</scope>
    <source>
        <strain evidence="2">DSM 17447 / CIP 109464 / GPTSA100-9</strain>
    </source>
</reference>
<dbReference type="InterPro" id="IPR058512">
    <property type="entry name" value="DUF8199"/>
</dbReference>